<dbReference type="GO" id="GO:0005829">
    <property type="term" value="C:cytosol"/>
    <property type="evidence" value="ECO:0007669"/>
    <property type="project" value="TreeGrafter"/>
</dbReference>
<dbReference type="PANTHER" id="PTHR33221:SF2">
    <property type="entry name" value="TRANSCRIPTIONAL REGULATOR"/>
    <property type="match status" value="1"/>
</dbReference>
<dbReference type="InterPro" id="IPR000944">
    <property type="entry name" value="Tscrpt_reg_Rrf2"/>
</dbReference>
<dbReference type="NCBIfam" id="TIGR02944">
    <property type="entry name" value="suf_reg_Xantho"/>
    <property type="match status" value="1"/>
</dbReference>
<comment type="caution">
    <text evidence="1">The sequence shown here is derived from an EMBL/GenBank/DDBJ whole genome shotgun (WGS) entry which is preliminary data.</text>
</comment>
<dbReference type="InterPro" id="IPR014290">
    <property type="entry name" value="SUF_FeS_clus_asmbl_reg"/>
</dbReference>
<dbReference type="Proteomes" id="UP000254101">
    <property type="component" value="Unassembled WGS sequence"/>
</dbReference>
<dbReference type="InterPro" id="IPR036388">
    <property type="entry name" value="WH-like_DNA-bd_sf"/>
</dbReference>
<dbReference type="GO" id="GO:0003700">
    <property type="term" value="F:DNA-binding transcription factor activity"/>
    <property type="evidence" value="ECO:0007669"/>
    <property type="project" value="TreeGrafter"/>
</dbReference>
<keyword evidence="2" id="KW-1185">Reference proteome</keyword>
<dbReference type="EMBL" id="QRBB01000001">
    <property type="protein sequence ID" value="RDS76801.1"/>
    <property type="molecule type" value="Genomic_DNA"/>
</dbReference>
<dbReference type="OrthoDB" id="9808360at2"/>
<dbReference type="InterPro" id="IPR036390">
    <property type="entry name" value="WH_DNA-bd_sf"/>
</dbReference>
<dbReference type="NCBIfam" id="TIGR00738">
    <property type="entry name" value="rrf2_super"/>
    <property type="match status" value="1"/>
</dbReference>
<protein>
    <submittedName>
        <fullName evidence="1">SUF system Fe-S cluster assembly regulator</fullName>
    </submittedName>
</protein>
<sequence>MRLSNLADYAIVIMAATARKCGGGRVSSADLAQETGIPVPTAQKIVSKLSAAGLLRSTRGAGGGLQLARPAAAISMADIVEAIEGPIALVSCIETGDCAVEHECSVKPHWPVVNAAVRGALADVSLAKIAGAVPAQKEVA</sequence>
<dbReference type="AlphaFoldDB" id="A0A395LJ76"/>
<gene>
    <name evidence="1" type="ORF">DL238_03700</name>
</gene>
<organism evidence="1 2">
    <name type="scientific">Alteriqipengyuania lutimaris</name>
    <dbReference type="NCBI Taxonomy" id="1538146"/>
    <lineage>
        <taxon>Bacteria</taxon>
        <taxon>Pseudomonadati</taxon>
        <taxon>Pseudomonadota</taxon>
        <taxon>Alphaproteobacteria</taxon>
        <taxon>Sphingomonadales</taxon>
        <taxon>Erythrobacteraceae</taxon>
        <taxon>Alteriqipengyuania</taxon>
    </lineage>
</organism>
<dbReference type="PANTHER" id="PTHR33221">
    <property type="entry name" value="WINGED HELIX-TURN-HELIX TRANSCRIPTIONAL REGULATOR, RRF2 FAMILY"/>
    <property type="match status" value="1"/>
</dbReference>
<dbReference type="PROSITE" id="PS51197">
    <property type="entry name" value="HTH_RRF2_2"/>
    <property type="match status" value="1"/>
</dbReference>
<dbReference type="SUPFAM" id="SSF46785">
    <property type="entry name" value="Winged helix' DNA-binding domain"/>
    <property type="match status" value="1"/>
</dbReference>
<evidence type="ECO:0000313" key="2">
    <source>
        <dbReference type="Proteomes" id="UP000254101"/>
    </source>
</evidence>
<proteinExistence type="predicted"/>
<reference evidence="1 2" key="1">
    <citation type="submission" date="2018-07" db="EMBL/GenBank/DDBJ databases">
        <title>Erythrobacter nanhaiensis sp. nov., a novel member of the genus Erythrobacter isolated from the South China Sea.</title>
        <authorList>
            <person name="Chen X."/>
            <person name="Liu J."/>
        </authorList>
    </citation>
    <scope>NUCLEOTIDE SEQUENCE [LARGE SCALE GENOMIC DNA]</scope>
    <source>
        <strain evidence="1 2">S-5</strain>
    </source>
</reference>
<accession>A0A395LJ76</accession>
<dbReference type="Pfam" id="PF02082">
    <property type="entry name" value="Rrf2"/>
    <property type="match status" value="1"/>
</dbReference>
<dbReference type="Gene3D" id="1.10.10.10">
    <property type="entry name" value="Winged helix-like DNA-binding domain superfamily/Winged helix DNA-binding domain"/>
    <property type="match status" value="1"/>
</dbReference>
<name>A0A395LJ76_9SPHN</name>
<dbReference type="RefSeq" id="WP_115491023.1">
    <property type="nucleotide sequence ID" value="NZ_JACHWW010000001.1"/>
</dbReference>
<evidence type="ECO:0000313" key="1">
    <source>
        <dbReference type="EMBL" id="RDS76801.1"/>
    </source>
</evidence>